<reference evidence="6" key="1">
    <citation type="journal article" date="2019" name="Int. J. Syst. Evol. Microbiol.">
        <title>The Global Catalogue of Microorganisms (GCM) 10K type strain sequencing project: providing services to taxonomists for standard genome sequencing and annotation.</title>
        <authorList>
            <consortium name="The Broad Institute Genomics Platform"/>
            <consortium name="The Broad Institute Genome Sequencing Center for Infectious Disease"/>
            <person name="Wu L."/>
            <person name="Ma J."/>
        </authorList>
    </citation>
    <scope>NUCLEOTIDE SEQUENCE [LARGE SCALE GENOMIC DNA]</scope>
    <source>
        <strain evidence="6">JCM 14736</strain>
    </source>
</reference>
<dbReference type="Proteomes" id="UP001500851">
    <property type="component" value="Unassembled WGS sequence"/>
</dbReference>
<dbReference type="InterPro" id="IPR005950">
    <property type="entry name" value="ModA"/>
</dbReference>
<proteinExistence type="inferred from homology"/>
<keyword evidence="2" id="KW-0479">Metal-binding</keyword>
<dbReference type="SUPFAM" id="SSF53850">
    <property type="entry name" value="Periplasmic binding protein-like II"/>
    <property type="match status" value="1"/>
</dbReference>
<gene>
    <name evidence="5" type="primary">modA</name>
    <name evidence="5" type="ORF">GCM10009768_15190</name>
</gene>
<dbReference type="Pfam" id="PF13531">
    <property type="entry name" value="SBP_bac_11"/>
    <property type="match status" value="1"/>
</dbReference>
<feature type="signal peptide" evidence="4">
    <location>
        <begin position="1"/>
        <end position="25"/>
    </location>
</feature>
<sequence length="277" mass="28129">MNRNRRRIARTGIAAGALAALVLLAGCASESAPKPSESAKPSATAEVSGTLTVSAAASLQPAFEQLTADFTKLHPGVTFEKTTFDGSSVLATQIIGGAPVDVFASADAKNMQKVVDAKLADGAPVSFATSRLEIAVAPGNPLGIKTLADLAQAGADGKKPVVVICAPEVPCGNAAKQLLDRDKVALTPASEEQNVTAVLTKVRAGEADAGLVYRTDVMRAGAEVTGVSIPGAEEAAGKYLIVPIVGSKSADAAKAFSEYLRSDAAQSLLEKLGFSPA</sequence>
<evidence type="ECO:0000313" key="5">
    <source>
        <dbReference type="EMBL" id="GAA1787196.1"/>
    </source>
</evidence>
<dbReference type="NCBIfam" id="TIGR01256">
    <property type="entry name" value="modA"/>
    <property type="match status" value="1"/>
</dbReference>
<keyword evidence="6" id="KW-1185">Reference proteome</keyword>
<dbReference type="PROSITE" id="PS51257">
    <property type="entry name" value="PROKAR_LIPOPROTEIN"/>
    <property type="match status" value="1"/>
</dbReference>
<dbReference type="PIRSF" id="PIRSF004846">
    <property type="entry name" value="ModA"/>
    <property type="match status" value="1"/>
</dbReference>
<dbReference type="PANTHER" id="PTHR30632">
    <property type="entry name" value="MOLYBDATE-BINDING PERIPLASMIC PROTEIN"/>
    <property type="match status" value="1"/>
</dbReference>
<feature type="chain" id="PRO_5047166473" evidence="4">
    <location>
        <begin position="26"/>
        <end position="277"/>
    </location>
</feature>
<evidence type="ECO:0000313" key="6">
    <source>
        <dbReference type="Proteomes" id="UP001500851"/>
    </source>
</evidence>
<comment type="caution">
    <text evidence="5">The sequence shown here is derived from an EMBL/GenBank/DDBJ whole genome shotgun (WGS) entry which is preliminary data.</text>
</comment>
<dbReference type="Gene3D" id="3.40.190.10">
    <property type="entry name" value="Periplasmic binding protein-like II"/>
    <property type="match status" value="2"/>
</dbReference>
<dbReference type="EMBL" id="BAAAOB010000001">
    <property type="protein sequence ID" value="GAA1787196.1"/>
    <property type="molecule type" value="Genomic_DNA"/>
</dbReference>
<evidence type="ECO:0000256" key="1">
    <source>
        <dbReference type="ARBA" id="ARBA00009175"/>
    </source>
</evidence>
<keyword evidence="3 4" id="KW-0732">Signal</keyword>
<dbReference type="InterPro" id="IPR050682">
    <property type="entry name" value="ModA/WtpA"/>
</dbReference>
<name>A0ABP4XSM9_9MICO</name>
<comment type="similarity">
    <text evidence="1">Belongs to the bacterial solute-binding protein ModA family.</text>
</comment>
<dbReference type="RefSeq" id="WP_344031108.1">
    <property type="nucleotide sequence ID" value="NZ_BAAAOB010000001.1"/>
</dbReference>
<accession>A0ABP4XSM9</accession>
<organism evidence="5 6">
    <name type="scientific">Leucobacter iarius</name>
    <dbReference type="NCBI Taxonomy" id="333963"/>
    <lineage>
        <taxon>Bacteria</taxon>
        <taxon>Bacillati</taxon>
        <taxon>Actinomycetota</taxon>
        <taxon>Actinomycetes</taxon>
        <taxon>Micrococcales</taxon>
        <taxon>Microbacteriaceae</taxon>
        <taxon>Leucobacter</taxon>
    </lineage>
</organism>
<evidence type="ECO:0000256" key="4">
    <source>
        <dbReference type="SAM" id="SignalP"/>
    </source>
</evidence>
<evidence type="ECO:0000256" key="2">
    <source>
        <dbReference type="ARBA" id="ARBA00022723"/>
    </source>
</evidence>
<evidence type="ECO:0000256" key="3">
    <source>
        <dbReference type="ARBA" id="ARBA00022729"/>
    </source>
</evidence>
<protein>
    <submittedName>
        <fullName evidence="5">Molybdate ABC transporter substrate-binding protein</fullName>
    </submittedName>
</protein>
<dbReference type="PANTHER" id="PTHR30632:SF0">
    <property type="entry name" value="SULFATE-BINDING PROTEIN"/>
    <property type="match status" value="1"/>
</dbReference>